<comment type="function">
    <text evidence="9">An essential GTPase which binds GTP, GDP and possibly (p)ppGpp with moderate affinity, with high nucleotide exchange rates and a fairly low GTP hydrolysis rate. Plays a role in control of the cell cycle, stress response, ribosome biogenesis and in those bacteria that undergo differentiation, in morphogenesis control.</text>
</comment>
<dbReference type="InterPro" id="IPR015349">
    <property type="entry name" value="OCT_dom"/>
</dbReference>
<evidence type="ECO:0000256" key="3">
    <source>
        <dbReference type="ARBA" id="ARBA00022490"/>
    </source>
</evidence>
<feature type="domain" description="Obg" evidence="13">
    <location>
        <begin position="2"/>
        <end position="159"/>
    </location>
</feature>
<keyword evidence="8 9" id="KW-0342">GTP-binding</keyword>
<reference evidence="14 15" key="1">
    <citation type="submission" date="2021-03" db="EMBL/GenBank/DDBJ databases">
        <authorList>
            <person name="Lee D.-H."/>
        </authorList>
    </citation>
    <scope>NUCLEOTIDE SEQUENCE [LARGE SCALE GENOMIC DNA]</scope>
    <source>
        <strain evidence="14 15">MMS20-R2-23</strain>
    </source>
</reference>
<feature type="binding site" evidence="9">
    <location>
        <begin position="191"/>
        <end position="195"/>
    </location>
    <ligand>
        <name>GTP</name>
        <dbReference type="ChEBI" id="CHEBI:37565"/>
    </ligand>
</feature>
<organism evidence="14 15">
    <name type="scientific">Micromonospora antibiotica</name>
    <dbReference type="NCBI Taxonomy" id="2807623"/>
    <lineage>
        <taxon>Bacteria</taxon>
        <taxon>Bacillati</taxon>
        <taxon>Actinomycetota</taxon>
        <taxon>Actinomycetes</taxon>
        <taxon>Micromonosporales</taxon>
        <taxon>Micromonosporaceae</taxon>
        <taxon>Micromonospora</taxon>
    </lineage>
</organism>
<feature type="binding site" evidence="9">
    <location>
        <begin position="166"/>
        <end position="173"/>
    </location>
    <ligand>
        <name>GTP</name>
        <dbReference type="ChEBI" id="CHEBI:37565"/>
    </ligand>
</feature>
<evidence type="ECO:0000259" key="13">
    <source>
        <dbReference type="PROSITE" id="PS51883"/>
    </source>
</evidence>
<comment type="similarity">
    <text evidence="2 9">Belongs to the TRAFAC class OBG-HflX-like GTPase superfamily. OBG GTPase family.</text>
</comment>
<evidence type="ECO:0000256" key="1">
    <source>
        <dbReference type="ARBA" id="ARBA00001946"/>
    </source>
</evidence>
<dbReference type="Gene3D" id="2.70.210.12">
    <property type="entry name" value="GTP1/OBG domain"/>
    <property type="match status" value="1"/>
</dbReference>
<dbReference type="PRINTS" id="PR00326">
    <property type="entry name" value="GTP1OBG"/>
</dbReference>
<dbReference type="Pfam" id="PF09269">
    <property type="entry name" value="DUF1967"/>
    <property type="match status" value="1"/>
</dbReference>
<dbReference type="InterPro" id="IPR006074">
    <property type="entry name" value="GTP1-OBG_CS"/>
</dbReference>
<evidence type="ECO:0000256" key="10">
    <source>
        <dbReference type="SAM" id="MobiDB-lite"/>
    </source>
</evidence>
<dbReference type="Gene3D" id="3.30.300.350">
    <property type="entry name" value="GTP-binding protein OBG, C-terminal domain"/>
    <property type="match status" value="1"/>
</dbReference>
<feature type="domain" description="OCT" evidence="12">
    <location>
        <begin position="348"/>
        <end position="426"/>
    </location>
</feature>
<name>A0ABS3VG60_9ACTN</name>
<dbReference type="NCBIfam" id="NF008954">
    <property type="entry name" value="PRK12296.1"/>
    <property type="match status" value="1"/>
</dbReference>
<dbReference type="Pfam" id="PF01926">
    <property type="entry name" value="MMR_HSR1"/>
    <property type="match status" value="1"/>
</dbReference>
<feature type="binding site" evidence="9">
    <location>
        <begin position="282"/>
        <end position="285"/>
    </location>
    <ligand>
        <name>GTP</name>
        <dbReference type="ChEBI" id="CHEBI:37565"/>
    </ligand>
</feature>
<comment type="cofactor">
    <cofactor evidence="1 9">
        <name>Mg(2+)</name>
        <dbReference type="ChEBI" id="CHEBI:18420"/>
    </cofactor>
</comment>
<dbReference type="InterPro" id="IPR027417">
    <property type="entry name" value="P-loop_NTPase"/>
</dbReference>
<accession>A0ABS3VG60</accession>
<dbReference type="SUPFAM" id="SSF52540">
    <property type="entry name" value="P-loop containing nucleoside triphosphate hydrolases"/>
    <property type="match status" value="1"/>
</dbReference>
<keyword evidence="15" id="KW-1185">Reference proteome</keyword>
<dbReference type="PROSITE" id="PS00905">
    <property type="entry name" value="GTP1_OBG"/>
    <property type="match status" value="1"/>
</dbReference>
<dbReference type="NCBIfam" id="TIGR03595">
    <property type="entry name" value="Obg_CgtA_exten"/>
    <property type="match status" value="1"/>
</dbReference>
<dbReference type="PROSITE" id="PS51710">
    <property type="entry name" value="G_OBG"/>
    <property type="match status" value="1"/>
</dbReference>
<gene>
    <name evidence="14" type="primary">obgE</name>
    <name evidence="9" type="synonym">obg</name>
    <name evidence="14" type="ORF">JQN83_27920</name>
</gene>
<proteinExistence type="inferred from homology"/>
<dbReference type="NCBIfam" id="TIGR02729">
    <property type="entry name" value="Obg_CgtA"/>
    <property type="match status" value="1"/>
</dbReference>
<dbReference type="InterPro" id="IPR036346">
    <property type="entry name" value="GTP-bd_prot_GTP1/OBG_C_sf"/>
</dbReference>
<dbReference type="InterPro" id="IPR006073">
    <property type="entry name" value="GTP-bd"/>
</dbReference>
<evidence type="ECO:0000256" key="4">
    <source>
        <dbReference type="ARBA" id="ARBA00022723"/>
    </source>
</evidence>
<keyword evidence="7 9" id="KW-0460">Magnesium</keyword>
<evidence type="ECO:0000256" key="6">
    <source>
        <dbReference type="ARBA" id="ARBA00022801"/>
    </source>
</evidence>
<dbReference type="NCBIfam" id="NF008956">
    <property type="entry name" value="PRK12299.1"/>
    <property type="match status" value="1"/>
</dbReference>
<comment type="subunit">
    <text evidence="9">Monomer.</text>
</comment>
<evidence type="ECO:0000256" key="5">
    <source>
        <dbReference type="ARBA" id="ARBA00022741"/>
    </source>
</evidence>
<dbReference type="PROSITE" id="PS51881">
    <property type="entry name" value="OCT"/>
    <property type="match status" value="1"/>
</dbReference>
<dbReference type="InterPro" id="IPR031167">
    <property type="entry name" value="G_OBG"/>
</dbReference>
<dbReference type="InterPro" id="IPR006169">
    <property type="entry name" value="GTP1_OBG_dom"/>
</dbReference>
<feature type="binding site" evidence="9">
    <location>
        <position position="173"/>
    </location>
    <ligand>
        <name>Mg(2+)</name>
        <dbReference type="ChEBI" id="CHEBI:18420"/>
    </ligand>
</feature>
<keyword evidence="5 9" id="KW-0547">Nucleotide-binding</keyword>
<dbReference type="InterPro" id="IPR045086">
    <property type="entry name" value="OBG_GTPase"/>
</dbReference>
<evidence type="ECO:0000256" key="9">
    <source>
        <dbReference type="HAMAP-Rule" id="MF_01454"/>
    </source>
</evidence>
<keyword evidence="6 9" id="KW-0378">Hydrolase</keyword>
<dbReference type="EC" id="3.6.5.-" evidence="9"/>
<evidence type="ECO:0000256" key="2">
    <source>
        <dbReference type="ARBA" id="ARBA00007699"/>
    </source>
</evidence>
<dbReference type="InterPro" id="IPR005225">
    <property type="entry name" value="Small_GTP-bd"/>
</dbReference>
<protein>
    <recommendedName>
        <fullName evidence="9">GTPase Obg</fullName>
        <ecNumber evidence="9">3.6.5.-</ecNumber>
    </recommendedName>
    <alternativeName>
        <fullName evidence="9">GTP-binding protein Obg</fullName>
    </alternativeName>
</protein>
<dbReference type="SUPFAM" id="SSF82051">
    <property type="entry name" value="Obg GTP-binding protein N-terminal domain"/>
    <property type="match status" value="1"/>
</dbReference>
<keyword evidence="3 9" id="KW-0963">Cytoplasm</keyword>
<feature type="compositionally biased region" description="Acidic residues" evidence="10">
    <location>
        <begin position="480"/>
        <end position="489"/>
    </location>
</feature>
<dbReference type="CDD" id="cd01898">
    <property type="entry name" value="Obg"/>
    <property type="match status" value="1"/>
</dbReference>
<dbReference type="EMBL" id="JAGFWR010000026">
    <property type="protein sequence ID" value="MBO4164611.1"/>
    <property type="molecule type" value="Genomic_DNA"/>
</dbReference>
<evidence type="ECO:0000313" key="15">
    <source>
        <dbReference type="Proteomes" id="UP000671399"/>
    </source>
</evidence>
<feature type="binding site" evidence="9">
    <location>
        <begin position="311"/>
        <end position="313"/>
    </location>
    <ligand>
        <name>GTP</name>
        <dbReference type="ChEBI" id="CHEBI:37565"/>
    </ligand>
</feature>
<evidence type="ECO:0000256" key="7">
    <source>
        <dbReference type="ARBA" id="ARBA00022842"/>
    </source>
</evidence>
<comment type="subcellular location">
    <subcellularLocation>
        <location evidence="9">Cytoplasm</location>
    </subcellularLocation>
</comment>
<evidence type="ECO:0000259" key="12">
    <source>
        <dbReference type="PROSITE" id="PS51881"/>
    </source>
</evidence>
<dbReference type="PANTHER" id="PTHR11702">
    <property type="entry name" value="DEVELOPMENTALLY REGULATED GTP-BINDING PROTEIN-RELATED"/>
    <property type="match status" value="1"/>
</dbReference>
<dbReference type="Gene3D" id="3.40.50.300">
    <property type="entry name" value="P-loop containing nucleotide triphosphate hydrolases"/>
    <property type="match status" value="1"/>
</dbReference>
<comment type="caution">
    <text evidence="14">The sequence shown here is derived from an EMBL/GenBank/DDBJ whole genome shotgun (WGS) entry which is preliminary data.</text>
</comment>
<dbReference type="InterPro" id="IPR014100">
    <property type="entry name" value="GTP-bd_Obg/CgtA"/>
</dbReference>
<dbReference type="Proteomes" id="UP000671399">
    <property type="component" value="Unassembled WGS sequence"/>
</dbReference>
<feature type="region of interest" description="Disordered" evidence="10">
    <location>
        <begin position="443"/>
        <end position="489"/>
    </location>
</feature>
<dbReference type="InterPro" id="IPR036726">
    <property type="entry name" value="GTP1_OBG_dom_sf"/>
</dbReference>
<dbReference type="NCBIfam" id="TIGR00231">
    <property type="entry name" value="small_GTP"/>
    <property type="match status" value="1"/>
</dbReference>
<feature type="binding site" evidence="9">
    <location>
        <position position="193"/>
    </location>
    <ligand>
        <name>Mg(2+)</name>
        <dbReference type="ChEBI" id="CHEBI:18420"/>
    </ligand>
</feature>
<evidence type="ECO:0000259" key="11">
    <source>
        <dbReference type="PROSITE" id="PS51710"/>
    </source>
</evidence>
<dbReference type="SUPFAM" id="SSF102741">
    <property type="entry name" value="Obg GTP-binding protein C-terminal domain"/>
    <property type="match status" value="1"/>
</dbReference>
<dbReference type="PROSITE" id="PS51883">
    <property type="entry name" value="OBG"/>
    <property type="match status" value="1"/>
</dbReference>
<dbReference type="PANTHER" id="PTHR11702:SF31">
    <property type="entry name" value="MITOCHONDRIAL RIBOSOME-ASSOCIATED GTPASE 2"/>
    <property type="match status" value="1"/>
</dbReference>
<feature type="domain" description="OBG-type G" evidence="11">
    <location>
        <begin position="160"/>
        <end position="330"/>
    </location>
</feature>
<dbReference type="RefSeq" id="WP_208570138.1">
    <property type="nucleotide sequence ID" value="NZ_JAGFWR010000026.1"/>
</dbReference>
<evidence type="ECO:0000313" key="14">
    <source>
        <dbReference type="EMBL" id="MBO4164611.1"/>
    </source>
</evidence>
<dbReference type="Pfam" id="PF01018">
    <property type="entry name" value="GTP1_OBG"/>
    <property type="match status" value="1"/>
</dbReference>
<evidence type="ECO:0000256" key="8">
    <source>
        <dbReference type="ARBA" id="ARBA00023134"/>
    </source>
</evidence>
<sequence>MTTFVDRVVLHMQAGDGGHGCVSIHREKFKPFGGPDGGDGGHGGSVSLVVDPQVTTLLDFHFRPHMKAENGKGGAGSNRDGAKGHDLLIKVPNGTVVQTLDGTVLADLVGVGTTFEAARGGRGGRGNASLANARRKAPGFAELGEPGDRLDVVLELKSVADVGLVGFPSAGKSSLISVISAAKPKIADYPFTTLVPNLGVVRVDNHTFTVADVPGLIPGAATGKGLGLEFLRHVERCAVLVHVVDTATLEPGRDPLADIDTIEAELAEYGGLADRPRLVALNKVDVPDGQDLADIVRPDLEARGFQVFDVSAATREGLKELTYAMAELVDQARRAAPPAEPTRVVIRPKAVDDAGFTIEAAADGSFTVRGVRPERWVRQTNFDNDEAVGFLADRLARLGVEEKLARAGASPGDLVRIGEREFDWQPTLYAGVDFVPGNRGTDVRLEEKSSRPAAAERLAARKARRQRPEDELASAPHDLPDDDEDDDEE</sequence>
<dbReference type="HAMAP" id="MF_01454">
    <property type="entry name" value="GTPase_Obg"/>
    <property type="match status" value="1"/>
</dbReference>
<feature type="binding site" evidence="9">
    <location>
        <begin position="212"/>
        <end position="215"/>
    </location>
    <ligand>
        <name>GTP</name>
        <dbReference type="ChEBI" id="CHEBI:37565"/>
    </ligand>
</feature>
<dbReference type="NCBIfam" id="NF008955">
    <property type="entry name" value="PRK12297.1"/>
    <property type="match status" value="1"/>
</dbReference>
<keyword evidence="4 9" id="KW-0479">Metal-binding</keyword>